<dbReference type="Proteomes" id="UP000032142">
    <property type="component" value="Unassembled WGS sequence"/>
</dbReference>
<evidence type="ECO:0000256" key="7">
    <source>
        <dbReference type="ARBA" id="ARBA00023187"/>
    </source>
</evidence>
<evidence type="ECO:0000256" key="6">
    <source>
        <dbReference type="ARBA" id="ARBA00022728"/>
    </source>
</evidence>
<evidence type="ECO:0000256" key="1">
    <source>
        <dbReference type="ARBA" id="ARBA00004496"/>
    </source>
</evidence>
<dbReference type="GO" id="GO:0005681">
    <property type="term" value="C:spliceosomal complex"/>
    <property type="evidence" value="ECO:0007669"/>
    <property type="project" value="UniProtKB-KW"/>
</dbReference>
<gene>
    <name evidence="9" type="ORF">F383_21778</name>
</gene>
<dbReference type="GO" id="GO:0008017">
    <property type="term" value="F:microtubule binding"/>
    <property type="evidence" value="ECO:0007669"/>
    <property type="project" value="TreeGrafter"/>
</dbReference>
<name>A0A0B0MIJ3_GOSAR</name>
<dbReference type="AlphaFoldDB" id="A0A0B0MIJ3"/>
<dbReference type="InterPro" id="IPR019367">
    <property type="entry name" value="PDZ-binding_CRIPT"/>
</dbReference>
<accession>A0A0B0MIJ3</accession>
<evidence type="ECO:0000256" key="8">
    <source>
        <dbReference type="ARBA" id="ARBA00032518"/>
    </source>
</evidence>
<keyword evidence="10" id="KW-1185">Reference proteome</keyword>
<evidence type="ECO:0000256" key="4">
    <source>
        <dbReference type="ARBA" id="ARBA00022490"/>
    </source>
</evidence>
<evidence type="ECO:0000256" key="2">
    <source>
        <dbReference type="ARBA" id="ARBA00009021"/>
    </source>
</evidence>
<dbReference type="EMBL" id="JRRC01231240">
    <property type="protein sequence ID" value="KHG01973.1"/>
    <property type="molecule type" value="Genomic_DNA"/>
</dbReference>
<protein>
    <recommendedName>
        <fullName evidence="3">Cysteine-rich PDZ-binding protein</fullName>
    </recommendedName>
    <alternativeName>
        <fullName evidence="8">Cysteine-rich interactor of PDZ three</fullName>
    </alternativeName>
</protein>
<dbReference type="PANTHER" id="PTHR11805:SF1">
    <property type="entry name" value="CYSTEINE-RICH PDZ-BINDING PROTEIN"/>
    <property type="match status" value="1"/>
</dbReference>
<keyword evidence="5" id="KW-0507">mRNA processing</keyword>
<keyword evidence="7" id="KW-0508">mRNA splicing</keyword>
<dbReference type="GO" id="GO:0006397">
    <property type="term" value="P:mRNA processing"/>
    <property type="evidence" value="ECO:0007669"/>
    <property type="project" value="UniProtKB-KW"/>
</dbReference>
<keyword evidence="6" id="KW-0747">Spliceosome</keyword>
<evidence type="ECO:0000313" key="10">
    <source>
        <dbReference type="Proteomes" id="UP000032142"/>
    </source>
</evidence>
<comment type="subcellular location">
    <subcellularLocation>
        <location evidence="1">Cytoplasm</location>
    </subcellularLocation>
</comment>
<evidence type="ECO:0000256" key="5">
    <source>
        <dbReference type="ARBA" id="ARBA00022664"/>
    </source>
</evidence>
<keyword evidence="4" id="KW-0963">Cytoplasm</keyword>
<reference evidence="10" key="1">
    <citation type="submission" date="2014-09" db="EMBL/GenBank/DDBJ databases">
        <authorList>
            <person name="Mudge J."/>
            <person name="Ramaraj T."/>
            <person name="Lindquist I.E."/>
            <person name="Bharti A.K."/>
            <person name="Sundararajan A."/>
            <person name="Cameron C.T."/>
            <person name="Woodward J.E."/>
            <person name="May G.D."/>
            <person name="Brubaker C."/>
            <person name="Broadhvest J."/>
            <person name="Wilkins T.A."/>
        </authorList>
    </citation>
    <scope>NUCLEOTIDE SEQUENCE</scope>
    <source>
        <strain evidence="10">cv. AKA8401</strain>
    </source>
</reference>
<comment type="similarity">
    <text evidence="2">Belongs to the CRIPT family.</text>
</comment>
<evidence type="ECO:0000313" key="9">
    <source>
        <dbReference type="EMBL" id="KHG01973.1"/>
    </source>
</evidence>
<dbReference type="GO" id="GO:0031122">
    <property type="term" value="P:cytoplasmic microtubule organization"/>
    <property type="evidence" value="ECO:0007669"/>
    <property type="project" value="TreeGrafter"/>
</dbReference>
<dbReference type="PANTHER" id="PTHR11805">
    <property type="entry name" value="CYSTEINE-RICH PDZ-BINDING PROTEIN"/>
    <property type="match status" value="1"/>
</dbReference>
<dbReference type="GO" id="GO:0008380">
    <property type="term" value="P:RNA splicing"/>
    <property type="evidence" value="ECO:0007669"/>
    <property type="project" value="UniProtKB-KW"/>
</dbReference>
<evidence type="ECO:0000256" key="3">
    <source>
        <dbReference type="ARBA" id="ARBA00018615"/>
    </source>
</evidence>
<dbReference type="GO" id="GO:0005737">
    <property type="term" value="C:cytoplasm"/>
    <property type="evidence" value="ECO:0007669"/>
    <property type="project" value="UniProtKB-SubCell"/>
</dbReference>
<dbReference type="Pfam" id="PF10235">
    <property type="entry name" value="Cript"/>
    <property type="match status" value="1"/>
</dbReference>
<organism evidence="9 10">
    <name type="scientific">Gossypium arboreum</name>
    <name type="common">Tree cotton</name>
    <name type="synonym">Gossypium nanking</name>
    <dbReference type="NCBI Taxonomy" id="29729"/>
    <lineage>
        <taxon>Eukaryota</taxon>
        <taxon>Viridiplantae</taxon>
        <taxon>Streptophyta</taxon>
        <taxon>Embryophyta</taxon>
        <taxon>Tracheophyta</taxon>
        <taxon>Spermatophyta</taxon>
        <taxon>Magnoliopsida</taxon>
        <taxon>eudicotyledons</taxon>
        <taxon>Gunneridae</taxon>
        <taxon>Pentapetalae</taxon>
        <taxon>rosids</taxon>
        <taxon>malvids</taxon>
        <taxon>Malvales</taxon>
        <taxon>Malvaceae</taxon>
        <taxon>Malvoideae</taxon>
        <taxon>Gossypium</taxon>
    </lineage>
</organism>
<comment type="caution">
    <text evidence="9">The sequence shown here is derived from an EMBL/GenBank/DDBJ whole genome shotgun (WGS) entry which is preliminary data.</text>
</comment>
<proteinExistence type="inferred from homology"/>
<sequence length="162" mass="17681">MVLPVAVAPAVPPLALAPSVLPVAGPPPIPRWCRLWRWRDHPGQKKLSKVIVPDKWKEGASNTNESGGRKINENKLLSKKRRMLIIRAMLLGGLLMEILSASFASSKCTKTASIVTLVLIPKVYVRCVASKCSTPSFTSRAMYNKEGALAVLQVDTLVARCH</sequence>